<name>A0ABQ3DI74_9ACTN</name>
<keyword evidence="3" id="KW-1185">Reference proteome</keyword>
<dbReference type="Pfam" id="PF08378">
    <property type="entry name" value="NERD"/>
    <property type="match status" value="1"/>
</dbReference>
<evidence type="ECO:0000313" key="2">
    <source>
        <dbReference type="EMBL" id="GHA94451.1"/>
    </source>
</evidence>
<proteinExistence type="predicted"/>
<evidence type="ECO:0000259" key="1">
    <source>
        <dbReference type="Pfam" id="PF08378"/>
    </source>
</evidence>
<evidence type="ECO:0000313" key="3">
    <source>
        <dbReference type="Proteomes" id="UP000599437"/>
    </source>
</evidence>
<accession>A0ABQ3DI74</accession>
<sequence>MTLWTVLLLAAAWWIWRHHRTRTRTGAGASAAARARQLRTPLVRLADLVGIDTRAGRQASNWEAGAVGEERAAARLEPLARQGWTLRYDRALPSGEGPANVDALAISPNGGVFVLDPKLWTSRYPVTVRVGRVWHGDRDVSGRVTSARDEAAAVARALGVPVTAIVAIEGAPLVGPQGRPASELVFQGVRIVPADVLPAVLREAARIPGQRRAVDLVTAADRTLPPYTRRR</sequence>
<dbReference type="RefSeq" id="WP_138899550.1">
    <property type="nucleotide sequence ID" value="NZ_BMVO01000003.1"/>
</dbReference>
<dbReference type="Proteomes" id="UP000599437">
    <property type="component" value="Unassembled WGS sequence"/>
</dbReference>
<feature type="domain" description="NERD" evidence="1">
    <location>
        <begin position="64"/>
        <end position="166"/>
    </location>
</feature>
<comment type="caution">
    <text evidence="2">The sequence shown here is derived from an EMBL/GenBank/DDBJ whole genome shotgun (WGS) entry which is preliminary data.</text>
</comment>
<dbReference type="EMBL" id="BMVO01000003">
    <property type="protein sequence ID" value="GHA94451.1"/>
    <property type="molecule type" value="Genomic_DNA"/>
</dbReference>
<reference evidence="3" key="1">
    <citation type="journal article" date="2019" name="Int. J. Syst. Evol. Microbiol.">
        <title>The Global Catalogue of Microorganisms (GCM) 10K type strain sequencing project: providing services to taxonomists for standard genome sequencing and annotation.</title>
        <authorList>
            <consortium name="The Broad Institute Genomics Platform"/>
            <consortium name="The Broad Institute Genome Sequencing Center for Infectious Disease"/>
            <person name="Wu L."/>
            <person name="Ma J."/>
        </authorList>
    </citation>
    <scope>NUCLEOTIDE SEQUENCE [LARGE SCALE GENOMIC DNA]</scope>
    <source>
        <strain evidence="3">JCM 4737</strain>
    </source>
</reference>
<dbReference type="InterPro" id="IPR011528">
    <property type="entry name" value="NERD"/>
</dbReference>
<protein>
    <recommendedName>
        <fullName evidence="1">NERD domain-containing protein</fullName>
    </recommendedName>
</protein>
<organism evidence="2 3">
    <name type="scientific">Streptomyces chryseus</name>
    <dbReference type="NCBI Taxonomy" id="68186"/>
    <lineage>
        <taxon>Bacteria</taxon>
        <taxon>Bacillati</taxon>
        <taxon>Actinomycetota</taxon>
        <taxon>Actinomycetes</taxon>
        <taxon>Kitasatosporales</taxon>
        <taxon>Streptomycetaceae</taxon>
        <taxon>Streptomyces</taxon>
    </lineage>
</organism>
<gene>
    <name evidence="2" type="ORF">GCM10010346_16520</name>
</gene>